<organism evidence="2 3">
    <name type="scientific">Flammeovirga pectinis</name>
    <dbReference type="NCBI Taxonomy" id="2494373"/>
    <lineage>
        <taxon>Bacteria</taxon>
        <taxon>Pseudomonadati</taxon>
        <taxon>Bacteroidota</taxon>
        <taxon>Cytophagia</taxon>
        <taxon>Cytophagales</taxon>
        <taxon>Flammeovirgaceae</taxon>
        <taxon>Flammeovirga</taxon>
    </lineage>
</organism>
<feature type="signal peptide" evidence="1">
    <location>
        <begin position="1"/>
        <end position="23"/>
    </location>
</feature>
<sequence>MNRNLTKLLITLAGLLMFMSCEKPTAFMESSEVPTDINITGLSYSEILNARAYSEITTDIPTVNSKGIPCEFEILSVRSTDSLLDESYLEKVSIASARLDTMKVIVDMVDTDVEKVDKNGNVVVDEEGNTVYIQDTTFHYTPIVNPNKAGQIFIEDGNMFSEGDYYFTLRLKPATDGDNSSNTKVFEDAFHLNVMPLLPISASYDPTQQNLVVGANSTTTAPVLKFVKPVPSYDVRYQLLGLEDTLVIDENSGQISLHPDYKITINETFSPNIKIISNITEEAVDIELDENDLLIVVSTEALELNVGPMLPTAVIYNPYGQNLVIGDATSKTTAADVSYGNPNVTFALGSHLDQLVIDAKTGEISLHPAYTQTEDLVTIMPTINVTSDISYQNRDFNMVIKLIISKVPHDVPASTLNFFYPKLAGFTGFSLVEVQRGGVGNGLFWKAINPKQLPKAAAAERPASVTGIKPLIIHDILYNPDRSTEHDSWMVMDTQNLTQYGKGFDISAVFWLKNLAMMYLEDGSKPADMEIYITSDYNGDVKTTNWTQVNDIVKFKIDGAGTEYTGTPYPGNQLGVDPDGLKDPSRNTYNTWLRFELDLGPYKDMSQFTLAFRYKTYFEGDFKEGLDGVKVSWGTSAGKFVVSDVNYKAVEQ</sequence>
<evidence type="ECO:0000256" key="1">
    <source>
        <dbReference type="SAM" id="SignalP"/>
    </source>
</evidence>
<accession>A0A3Q9FSC3</accession>
<gene>
    <name evidence="2" type="ORF">EI427_21510</name>
</gene>
<dbReference type="PROSITE" id="PS51257">
    <property type="entry name" value="PROKAR_LIPOPROTEIN"/>
    <property type="match status" value="1"/>
</dbReference>
<evidence type="ECO:0008006" key="4">
    <source>
        <dbReference type="Google" id="ProtNLM"/>
    </source>
</evidence>
<keyword evidence="1" id="KW-0732">Signal</keyword>
<dbReference type="OrthoDB" id="973913at2"/>
<protein>
    <recommendedName>
        <fullName evidence="4">DUF5017 domain-containing protein</fullName>
    </recommendedName>
</protein>
<dbReference type="AlphaFoldDB" id="A0A3Q9FSC3"/>
<dbReference type="EMBL" id="CP034563">
    <property type="protein sequence ID" value="AZQ64805.1"/>
    <property type="molecule type" value="Genomic_DNA"/>
</dbReference>
<proteinExistence type="predicted"/>
<dbReference type="KEGG" id="fll:EI427_21510"/>
<evidence type="ECO:0000313" key="2">
    <source>
        <dbReference type="EMBL" id="AZQ64805.1"/>
    </source>
</evidence>
<keyword evidence="3" id="KW-1185">Reference proteome</keyword>
<evidence type="ECO:0000313" key="3">
    <source>
        <dbReference type="Proteomes" id="UP000267268"/>
    </source>
</evidence>
<feature type="chain" id="PRO_5018624285" description="DUF5017 domain-containing protein" evidence="1">
    <location>
        <begin position="24"/>
        <end position="652"/>
    </location>
</feature>
<dbReference type="Proteomes" id="UP000267268">
    <property type="component" value="Chromosome 2"/>
</dbReference>
<reference evidence="2 3" key="1">
    <citation type="submission" date="2018-12" db="EMBL/GenBank/DDBJ databases">
        <title>Flammeovirga pectinis sp. nov., isolated from the gut of the Korean scallop, Patinopecten yessoensis.</title>
        <authorList>
            <person name="Bae J.-W."/>
            <person name="Jeong Y.-S."/>
            <person name="Kang W."/>
        </authorList>
    </citation>
    <scope>NUCLEOTIDE SEQUENCE [LARGE SCALE GENOMIC DNA]</scope>
    <source>
        <strain evidence="2 3">L12M1</strain>
    </source>
</reference>
<name>A0A3Q9FSC3_9BACT</name>
<dbReference type="RefSeq" id="WP_126618885.1">
    <property type="nucleotide sequence ID" value="NZ_CP034563.1"/>
</dbReference>